<evidence type="ECO:0000256" key="1">
    <source>
        <dbReference type="ARBA" id="ARBA00000632"/>
    </source>
</evidence>
<evidence type="ECO:0000256" key="2">
    <source>
        <dbReference type="ARBA" id="ARBA00010646"/>
    </source>
</evidence>
<proteinExistence type="inferred from homology"/>
<dbReference type="InterPro" id="IPR002053">
    <property type="entry name" value="Glyco_hydro_25"/>
</dbReference>
<dbReference type="InterPro" id="IPR017853">
    <property type="entry name" value="GH"/>
</dbReference>
<dbReference type="Pfam" id="PF01183">
    <property type="entry name" value="Glyco_hydro_25"/>
    <property type="match status" value="1"/>
</dbReference>
<evidence type="ECO:0000313" key="8">
    <source>
        <dbReference type="EMBL" id="DAD91964.1"/>
    </source>
</evidence>
<evidence type="ECO:0000256" key="3">
    <source>
        <dbReference type="ARBA" id="ARBA00012732"/>
    </source>
</evidence>
<evidence type="ECO:0000256" key="4">
    <source>
        <dbReference type="ARBA" id="ARBA00022801"/>
    </source>
</evidence>
<keyword evidence="5" id="KW-0326">Glycosidase</keyword>
<dbReference type="GO" id="GO:0016998">
    <property type="term" value="P:cell wall macromolecule catabolic process"/>
    <property type="evidence" value="ECO:0007669"/>
    <property type="project" value="InterPro"/>
</dbReference>
<dbReference type="PANTHER" id="PTHR34135:SF2">
    <property type="entry name" value="LYSOZYME"/>
    <property type="match status" value="1"/>
</dbReference>
<dbReference type="Pfam" id="PF25309">
    <property type="entry name" value="ELLD"/>
    <property type="match status" value="1"/>
</dbReference>
<evidence type="ECO:0000259" key="7">
    <source>
        <dbReference type="Pfam" id="PF25309"/>
    </source>
</evidence>
<keyword evidence="4" id="KW-0378">Hydrolase</keyword>
<feature type="domain" description="Endolysin-like" evidence="7">
    <location>
        <begin position="2"/>
        <end position="136"/>
    </location>
</feature>
<comment type="catalytic activity">
    <reaction evidence="1">
        <text>Hydrolysis of (1-&gt;4)-beta-linkages between N-acetylmuramic acid and N-acetyl-D-glucosamine residues in a peptidoglycan and between N-acetyl-D-glucosamine residues in chitodextrins.</text>
        <dbReference type="EC" id="3.2.1.17"/>
    </reaction>
</comment>
<feature type="region of interest" description="Disordered" evidence="6">
    <location>
        <begin position="199"/>
        <end position="223"/>
    </location>
</feature>
<reference evidence="8" key="1">
    <citation type="journal article" date="2021" name="Proc. Natl. Acad. Sci. U.S.A.">
        <title>A Catalog of Tens of Thousands of Viruses from Human Metagenomes Reveals Hidden Associations with Chronic Diseases.</title>
        <authorList>
            <person name="Tisza M.J."/>
            <person name="Buck C.B."/>
        </authorList>
    </citation>
    <scope>NUCLEOTIDE SEQUENCE</scope>
    <source>
        <strain evidence="8">Ctdoa10</strain>
    </source>
</reference>
<accession>A0A8S5NC01</accession>
<dbReference type="GO" id="GO:0009253">
    <property type="term" value="P:peptidoglycan catabolic process"/>
    <property type="evidence" value="ECO:0007669"/>
    <property type="project" value="InterPro"/>
</dbReference>
<dbReference type="EMBL" id="BK015125">
    <property type="protein sequence ID" value="DAD91964.1"/>
    <property type="molecule type" value="Genomic_DNA"/>
</dbReference>
<protein>
    <recommendedName>
        <fullName evidence="3">lysozyme</fullName>
        <ecNumber evidence="3">3.2.1.17</ecNumber>
    </recommendedName>
</protein>
<dbReference type="PANTHER" id="PTHR34135">
    <property type="entry name" value="LYSOZYME"/>
    <property type="match status" value="1"/>
</dbReference>
<dbReference type="Gene3D" id="3.20.20.80">
    <property type="entry name" value="Glycosidases"/>
    <property type="match status" value="1"/>
</dbReference>
<dbReference type="GO" id="GO:0003796">
    <property type="term" value="F:lysozyme activity"/>
    <property type="evidence" value="ECO:0007669"/>
    <property type="project" value="UniProtKB-EC"/>
</dbReference>
<feature type="compositionally biased region" description="Low complexity" evidence="6">
    <location>
        <begin position="201"/>
        <end position="220"/>
    </location>
</feature>
<dbReference type="GO" id="GO:0016052">
    <property type="term" value="P:carbohydrate catabolic process"/>
    <property type="evidence" value="ECO:0007669"/>
    <property type="project" value="TreeGrafter"/>
</dbReference>
<dbReference type="PROSITE" id="PS51904">
    <property type="entry name" value="GLYCOSYL_HYDROL_F25_2"/>
    <property type="match status" value="1"/>
</dbReference>
<name>A0A8S5NC01_9CAUD</name>
<dbReference type="InterPro" id="IPR018077">
    <property type="entry name" value="Glyco_hydro_fam25_subgr"/>
</dbReference>
<organism evidence="8">
    <name type="scientific">Siphoviridae sp. ctdoa10</name>
    <dbReference type="NCBI Taxonomy" id="2826400"/>
    <lineage>
        <taxon>Viruses</taxon>
        <taxon>Duplodnaviria</taxon>
        <taxon>Heunggongvirae</taxon>
        <taxon>Uroviricota</taxon>
        <taxon>Caudoviricetes</taxon>
    </lineage>
</organism>
<dbReference type="EC" id="3.2.1.17" evidence="3"/>
<comment type="similarity">
    <text evidence="2">Belongs to the glycosyl hydrolase 25 family.</text>
</comment>
<sequence length="560" mass="60914">MTVQSVAARIARRICDQENVGYSQPDRRTWYANADWEGHVSSPQNADCSSLVCGAICYGIHDTYGAAWGHAALPEINDHWTGNMRPGLEARGFNEVPWNDSDLTPGGGFRVGDVILSAANEGGRGHVVIAVEDGSDPLVSEAWIAEDGSIDGYLGDSTGQETRTVRYSGHPHTQSGAWTSCHRFDEGKFLSQWPEFRKGQAAQAKPAPAPTAAPSGPAHAHGIDISSHQSGLNVAALWADFVIVKATEDNDYVNPYMGSQANSTLGASKRLGFYHFARPGDAQEQARYFVDAVRGYVGKATLWLDWEANAVDQGPGWAKTFLDAVKGMTGSTPGIYMNGSAVNGYDWSAVAREYPLWYAGGPDYSDYGASYSDPAVPSVSYWGSPLIHQYTEDGRLPGYNGTLDLNRLRDRATWDRMIGGGQVISGAPAPVATAGALEVDGEYGPATVQRLIEVFAPGYNETYAVANLRRYLNKTVPEHSQKMLTGSGKLAEDRGWDSHVVRVFQYWAWCWVKPVAPDMWNRFAGGWSFGDYVDGEPGEATWAALQEALNRSRSGSFRLM</sequence>
<evidence type="ECO:0000256" key="6">
    <source>
        <dbReference type="SAM" id="MobiDB-lite"/>
    </source>
</evidence>
<evidence type="ECO:0000256" key="5">
    <source>
        <dbReference type="ARBA" id="ARBA00023295"/>
    </source>
</evidence>
<dbReference type="SMART" id="SM00641">
    <property type="entry name" value="Glyco_25"/>
    <property type="match status" value="1"/>
</dbReference>
<dbReference type="InterPro" id="IPR057370">
    <property type="entry name" value="ELLD"/>
</dbReference>
<dbReference type="SUPFAM" id="SSF51445">
    <property type="entry name" value="(Trans)glycosidases"/>
    <property type="match status" value="1"/>
</dbReference>